<evidence type="ECO:0000313" key="2">
    <source>
        <dbReference type="Proteomes" id="UP001159428"/>
    </source>
</evidence>
<evidence type="ECO:0000313" key="1">
    <source>
        <dbReference type="EMBL" id="CAH3107868.1"/>
    </source>
</evidence>
<accession>A0AAU9WF00</accession>
<gene>
    <name evidence="1" type="ORF">PMEA_00002982</name>
</gene>
<comment type="caution">
    <text evidence="1">The sequence shown here is derived from an EMBL/GenBank/DDBJ whole genome shotgun (WGS) entry which is preliminary data.</text>
</comment>
<dbReference type="AlphaFoldDB" id="A0AAU9WF00"/>
<protein>
    <submittedName>
        <fullName evidence="1">Uncharacterized protein</fullName>
    </submittedName>
</protein>
<dbReference type="Proteomes" id="UP001159428">
    <property type="component" value="Unassembled WGS sequence"/>
</dbReference>
<keyword evidence="2" id="KW-1185">Reference proteome</keyword>
<organism evidence="1 2">
    <name type="scientific">Pocillopora meandrina</name>
    <dbReference type="NCBI Taxonomy" id="46732"/>
    <lineage>
        <taxon>Eukaryota</taxon>
        <taxon>Metazoa</taxon>
        <taxon>Cnidaria</taxon>
        <taxon>Anthozoa</taxon>
        <taxon>Hexacorallia</taxon>
        <taxon>Scleractinia</taxon>
        <taxon>Astrocoeniina</taxon>
        <taxon>Pocilloporidae</taxon>
        <taxon>Pocillopora</taxon>
    </lineage>
</organism>
<proteinExistence type="predicted"/>
<dbReference type="EMBL" id="CALNXJ010000011">
    <property type="protein sequence ID" value="CAH3107868.1"/>
    <property type="molecule type" value="Genomic_DNA"/>
</dbReference>
<sequence>MTVDHKLSWVPHTLELKKSFVNKLCLLKKLRFLPRITLQDFYFRVIFPSVNYGLILWGACCNSDNLDFLERLHCRAARFIFNLPKDMASHGVLERAEWFTIRFYNGRLPSTLTNCIAKKHVALDFVANLTIT</sequence>
<feature type="non-terminal residue" evidence="1">
    <location>
        <position position="132"/>
    </location>
</feature>
<name>A0AAU9WF00_9CNID</name>
<reference evidence="1 2" key="1">
    <citation type="submission" date="2022-05" db="EMBL/GenBank/DDBJ databases">
        <authorList>
            <consortium name="Genoscope - CEA"/>
            <person name="William W."/>
        </authorList>
    </citation>
    <scope>NUCLEOTIDE SEQUENCE [LARGE SCALE GENOMIC DNA]</scope>
</reference>